<gene>
    <name evidence="1" type="ORF">G7Y82_00695</name>
</gene>
<keyword evidence="2" id="KW-1185">Reference proteome</keyword>
<sequence>MVPQLLIGGAIFSAGVVWERWRYRRLDTTHPQPGWQATGERFVDPETDALVEVWYDPVSGERHYLRVPPGG</sequence>
<evidence type="ECO:0000313" key="2">
    <source>
        <dbReference type="Proteomes" id="UP000653472"/>
    </source>
</evidence>
<accession>A0A970B4N3</accession>
<evidence type="ECO:0000313" key="1">
    <source>
        <dbReference type="EMBL" id="NKF20813.1"/>
    </source>
</evidence>
<name>A0A970B4N3_9GAMM</name>
<protein>
    <submittedName>
        <fullName evidence="1">Uncharacterized protein</fullName>
    </submittedName>
</protein>
<organism evidence="1 2">
    <name type="scientific">Solimonas marina</name>
    <dbReference type="NCBI Taxonomy" id="2714601"/>
    <lineage>
        <taxon>Bacteria</taxon>
        <taxon>Pseudomonadati</taxon>
        <taxon>Pseudomonadota</taxon>
        <taxon>Gammaproteobacteria</taxon>
        <taxon>Nevskiales</taxon>
        <taxon>Nevskiaceae</taxon>
        <taxon>Solimonas</taxon>
    </lineage>
</organism>
<dbReference type="Proteomes" id="UP000653472">
    <property type="component" value="Unassembled WGS sequence"/>
</dbReference>
<proteinExistence type="predicted"/>
<comment type="caution">
    <text evidence="1">The sequence shown here is derived from an EMBL/GenBank/DDBJ whole genome shotgun (WGS) entry which is preliminary data.</text>
</comment>
<reference evidence="1" key="1">
    <citation type="submission" date="2020-03" db="EMBL/GenBank/DDBJ databases">
        <title>Solimonas marina sp. nov., isolated from deep seawater of the Pacific Ocean.</title>
        <authorList>
            <person name="Liu X."/>
            <person name="Lai Q."/>
            <person name="Sun F."/>
            <person name="Gai Y."/>
            <person name="Li G."/>
            <person name="Shao Z."/>
        </authorList>
    </citation>
    <scope>NUCLEOTIDE SEQUENCE</scope>
    <source>
        <strain evidence="1">C16B3</strain>
    </source>
</reference>
<dbReference type="EMBL" id="JAAVXB010000001">
    <property type="protein sequence ID" value="NKF20813.1"/>
    <property type="molecule type" value="Genomic_DNA"/>
</dbReference>
<dbReference type="AlphaFoldDB" id="A0A970B4N3"/>